<feature type="repeat" description="PPR" evidence="3">
    <location>
        <begin position="161"/>
        <end position="195"/>
    </location>
</feature>
<feature type="repeat" description="PPR" evidence="3">
    <location>
        <begin position="367"/>
        <end position="401"/>
    </location>
</feature>
<dbReference type="Pfam" id="PF01535">
    <property type="entry name" value="PPR"/>
    <property type="match status" value="4"/>
</dbReference>
<dbReference type="Pfam" id="PF20431">
    <property type="entry name" value="E_motif"/>
    <property type="match status" value="1"/>
</dbReference>
<evidence type="ECO:0000259" key="4">
    <source>
        <dbReference type="Pfam" id="PF14432"/>
    </source>
</evidence>
<evidence type="ECO:0000313" key="5">
    <source>
        <dbReference type="EMBL" id="GFY97452.1"/>
    </source>
</evidence>
<feature type="repeat" description="PPR" evidence="3">
    <location>
        <begin position="332"/>
        <end position="366"/>
    </location>
</feature>
<evidence type="ECO:0000256" key="3">
    <source>
        <dbReference type="PROSITE-ProRule" id="PRU00708"/>
    </source>
</evidence>
<evidence type="ECO:0000256" key="2">
    <source>
        <dbReference type="ARBA" id="ARBA00022737"/>
    </source>
</evidence>
<dbReference type="AlphaFoldDB" id="A0A7J0FFH9"/>
<name>A0A7J0FFH9_9ERIC</name>
<reference evidence="5 6" key="1">
    <citation type="submission" date="2019-07" db="EMBL/GenBank/DDBJ databases">
        <title>De Novo Assembly of kiwifruit Actinidia rufa.</title>
        <authorList>
            <person name="Sugita-Konishi S."/>
            <person name="Sato K."/>
            <person name="Mori E."/>
            <person name="Abe Y."/>
            <person name="Kisaki G."/>
            <person name="Hamano K."/>
            <person name="Suezawa K."/>
            <person name="Otani M."/>
            <person name="Fukuda T."/>
            <person name="Manabe T."/>
            <person name="Gomi K."/>
            <person name="Tabuchi M."/>
            <person name="Akimitsu K."/>
            <person name="Kataoka I."/>
        </authorList>
    </citation>
    <scope>NUCLEOTIDE SEQUENCE [LARGE SCALE GENOMIC DNA]</scope>
    <source>
        <strain evidence="6">cv. Fuchu</strain>
    </source>
</reference>
<keyword evidence="6" id="KW-1185">Reference proteome</keyword>
<gene>
    <name evidence="5" type="ORF">Acr_11g0017580</name>
</gene>
<dbReference type="OrthoDB" id="185373at2759"/>
<dbReference type="NCBIfam" id="TIGR00756">
    <property type="entry name" value="PPR"/>
    <property type="match status" value="7"/>
</dbReference>
<evidence type="ECO:0000256" key="1">
    <source>
        <dbReference type="ARBA" id="ARBA00006643"/>
    </source>
</evidence>
<dbReference type="PROSITE" id="PS51375">
    <property type="entry name" value="PPR"/>
    <property type="match status" value="6"/>
</dbReference>
<feature type="domain" description="DYW" evidence="4">
    <location>
        <begin position="606"/>
        <end position="698"/>
    </location>
</feature>
<dbReference type="FunFam" id="1.25.40.10:FF:000782">
    <property type="entry name" value="Pentatricopeptide repeat-containing protein"/>
    <property type="match status" value="1"/>
</dbReference>
<dbReference type="FunFam" id="1.25.40.10:FF:000393">
    <property type="entry name" value="Pentatricopeptide repeat-containing protein At1g20230"/>
    <property type="match status" value="1"/>
</dbReference>
<dbReference type="InterPro" id="IPR002885">
    <property type="entry name" value="PPR_rpt"/>
</dbReference>
<dbReference type="GO" id="GO:0003723">
    <property type="term" value="F:RNA binding"/>
    <property type="evidence" value="ECO:0007669"/>
    <property type="project" value="InterPro"/>
</dbReference>
<comment type="caution">
    <text evidence="5">The sequence shown here is derived from an EMBL/GenBank/DDBJ whole genome shotgun (WGS) entry which is preliminary data.</text>
</comment>
<dbReference type="PANTHER" id="PTHR47926">
    <property type="entry name" value="PENTATRICOPEPTIDE REPEAT-CONTAINING PROTEIN"/>
    <property type="match status" value="1"/>
</dbReference>
<dbReference type="InterPro" id="IPR046848">
    <property type="entry name" value="E_motif"/>
</dbReference>
<evidence type="ECO:0000313" key="6">
    <source>
        <dbReference type="Proteomes" id="UP000585474"/>
    </source>
</evidence>
<proteinExistence type="inferred from homology"/>
<dbReference type="GO" id="GO:0009451">
    <property type="term" value="P:RNA modification"/>
    <property type="evidence" value="ECO:0007669"/>
    <property type="project" value="InterPro"/>
</dbReference>
<accession>A0A7J0FFH9</accession>
<dbReference type="GO" id="GO:0008270">
    <property type="term" value="F:zinc ion binding"/>
    <property type="evidence" value="ECO:0007669"/>
    <property type="project" value="InterPro"/>
</dbReference>
<dbReference type="Pfam" id="PF14432">
    <property type="entry name" value="DYW_deaminase"/>
    <property type="match status" value="1"/>
</dbReference>
<dbReference type="InterPro" id="IPR032867">
    <property type="entry name" value="DYW_dom"/>
</dbReference>
<organism evidence="5 6">
    <name type="scientific">Actinidia rufa</name>
    <dbReference type="NCBI Taxonomy" id="165716"/>
    <lineage>
        <taxon>Eukaryota</taxon>
        <taxon>Viridiplantae</taxon>
        <taxon>Streptophyta</taxon>
        <taxon>Embryophyta</taxon>
        <taxon>Tracheophyta</taxon>
        <taxon>Spermatophyta</taxon>
        <taxon>Magnoliopsida</taxon>
        <taxon>eudicotyledons</taxon>
        <taxon>Gunneridae</taxon>
        <taxon>Pentapetalae</taxon>
        <taxon>asterids</taxon>
        <taxon>Ericales</taxon>
        <taxon>Actinidiaceae</taxon>
        <taxon>Actinidia</taxon>
    </lineage>
</organism>
<sequence>MPQDKFVVEIEKAKEAADGRPSLGPVYRNILAKDGFRPPAAGIESCWDIFSVFDEMPDRGVLLWNEAVLVNFRNERWVEALQSFRDMKFSYVRANSFTLAKVIQACGKLKALDLGKQIHGYVIRFTLDSNVLICNSLTTMYTRNSNLELARAVFDLMENRSISSWNSIISSYTALGSLNDAWKLFYDMETCNMKPDFVTWNCLLSGHFHRGLYREVLVLLQRMQAAGFKPNSSSITTILQAISELSLLNFGKEVHCYVIRYGLDCDVYVGTSLIDMYVKNYNLIYAQAVFHSMKNRHIFAWNSLISGYSFKGQFEDAIKLLNRMENEGIKPDLVTYNSLVSGYSMWGWNEKALTMIHRIKVSGLTPNVVTWTALISGCAQKGNFRDALEFSIRMQKDGIKPNSVTMASLLQACAGMSSLQKGKEIHCLGIRNELAEDPFAATALIDIRGKEAISLFNEMQEAGIKPDSITFTALLSACKHSGLIDEGWKYFDSMKVDYNIFPTIEHYSCMVDLLGRAGYLDEAWDFVQTMPIEPDSTVWGALLGSCRVHKNLELAEIAAKNLFKLEPHNPANYVLMMNLYATLNRWEELEDMRELLEVKVGKNREGYIPDVKCVFQSVDRVEKEKVLLTHTEKLAIMYGLLKMGSSAPIRVIKNTRVCSDCHMFSKYASLMKCRDILLKDGVRFHHFREGKCSCNDFW</sequence>
<protein>
    <submittedName>
        <fullName evidence="5">Pentatricopeptide (PPR) repeat-containing protein</fullName>
    </submittedName>
</protein>
<comment type="similarity">
    <text evidence="1">Belongs to the PPR family. PCMP-H subfamily.</text>
</comment>
<keyword evidence="2" id="KW-0677">Repeat</keyword>
<feature type="repeat" description="PPR" evidence="3">
    <location>
        <begin position="196"/>
        <end position="230"/>
    </location>
</feature>
<feature type="repeat" description="PPR" evidence="3">
    <location>
        <begin position="467"/>
        <end position="497"/>
    </location>
</feature>
<dbReference type="Gene3D" id="1.25.40.10">
    <property type="entry name" value="Tetratricopeptide repeat domain"/>
    <property type="match status" value="5"/>
</dbReference>
<dbReference type="Pfam" id="PF13041">
    <property type="entry name" value="PPR_2"/>
    <property type="match status" value="4"/>
</dbReference>
<dbReference type="EMBL" id="BJWL01000011">
    <property type="protein sequence ID" value="GFY97452.1"/>
    <property type="molecule type" value="Genomic_DNA"/>
</dbReference>
<feature type="repeat" description="PPR" evidence="3">
    <location>
        <begin position="297"/>
        <end position="331"/>
    </location>
</feature>
<dbReference type="InterPro" id="IPR046960">
    <property type="entry name" value="PPR_At4g14850-like_plant"/>
</dbReference>
<dbReference type="FunFam" id="1.25.40.10:FF:000343">
    <property type="entry name" value="Pentatricopeptide repeat-containing protein At3g58590"/>
    <property type="match status" value="1"/>
</dbReference>
<dbReference type="Proteomes" id="UP000585474">
    <property type="component" value="Unassembled WGS sequence"/>
</dbReference>
<dbReference type="InterPro" id="IPR011990">
    <property type="entry name" value="TPR-like_helical_dom_sf"/>
</dbReference>
<dbReference type="FunFam" id="1.25.40.10:FF:000090">
    <property type="entry name" value="Pentatricopeptide repeat-containing protein, chloroplastic"/>
    <property type="match status" value="1"/>
</dbReference>